<evidence type="ECO:0000259" key="10">
    <source>
        <dbReference type="PROSITE" id="PS50928"/>
    </source>
</evidence>
<dbReference type="EMBL" id="BMJQ01000012">
    <property type="protein sequence ID" value="GGF33361.1"/>
    <property type="molecule type" value="Genomic_DNA"/>
</dbReference>
<evidence type="ECO:0000313" key="11">
    <source>
        <dbReference type="EMBL" id="GGF33361.1"/>
    </source>
</evidence>
<organism evidence="11 12">
    <name type="scientific">Aliidongia dinghuensis</name>
    <dbReference type="NCBI Taxonomy" id="1867774"/>
    <lineage>
        <taxon>Bacteria</taxon>
        <taxon>Pseudomonadati</taxon>
        <taxon>Pseudomonadota</taxon>
        <taxon>Alphaproteobacteria</taxon>
        <taxon>Rhodospirillales</taxon>
        <taxon>Dongiaceae</taxon>
        <taxon>Aliidongia</taxon>
    </lineage>
</organism>
<feature type="transmembrane region" description="Helical" evidence="9">
    <location>
        <begin position="200"/>
        <end position="217"/>
    </location>
</feature>
<keyword evidence="5" id="KW-0997">Cell inner membrane</keyword>
<evidence type="ECO:0000256" key="3">
    <source>
        <dbReference type="ARBA" id="ARBA00022448"/>
    </source>
</evidence>
<evidence type="ECO:0000256" key="5">
    <source>
        <dbReference type="ARBA" id="ARBA00022519"/>
    </source>
</evidence>
<evidence type="ECO:0000256" key="4">
    <source>
        <dbReference type="ARBA" id="ARBA00022475"/>
    </source>
</evidence>
<feature type="transmembrane region" description="Helical" evidence="9">
    <location>
        <begin position="15"/>
        <end position="41"/>
    </location>
</feature>
<evidence type="ECO:0000256" key="1">
    <source>
        <dbReference type="ARBA" id="ARBA00004429"/>
    </source>
</evidence>
<dbReference type="CDD" id="cd06261">
    <property type="entry name" value="TM_PBP2"/>
    <property type="match status" value="1"/>
</dbReference>
<dbReference type="Pfam" id="PF00528">
    <property type="entry name" value="BPD_transp_1"/>
    <property type="match status" value="1"/>
</dbReference>
<comment type="subcellular location">
    <subcellularLocation>
        <location evidence="1">Cell inner membrane</location>
        <topology evidence="1">Multi-pass membrane protein</topology>
    </subcellularLocation>
    <subcellularLocation>
        <location evidence="9">Cell membrane</location>
        <topology evidence="9">Multi-pass membrane protein</topology>
    </subcellularLocation>
</comment>
<keyword evidence="12" id="KW-1185">Reference proteome</keyword>
<dbReference type="Proteomes" id="UP000646365">
    <property type="component" value="Unassembled WGS sequence"/>
</dbReference>
<feature type="transmembrane region" description="Helical" evidence="9">
    <location>
        <begin position="53"/>
        <end position="73"/>
    </location>
</feature>
<gene>
    <name evidence="11" type="ORF">GCM10011611_44490</name>
</gene>
<sequence>MDWQLMLGSLPRFLAGAWLSLELIALSLVAGAVLSVPIAFARVSPRRALWMPAFGYIFCLRGTPLLVQLYLIYYGAGQFAWVHASPLWPILRQPFSCAVIAFALNTAAYQAEILRGGIMAVPTGEVEAARALGMSHWLILRKIVLPQALRLTLPAYGNEIILVVKSSSLASTITLLDITGVARSIVAESFAVYEAFLDAGAVYLILTFCITRAVALAEGRLMRHLRPEDQAAAPTLEPYGV</sequence>
<keyword evidence="6 9" id="KW-0812">Transmembrane</keyword>
<keyword evidence="3 9" id="KW-0813">Transport</keyword>
<dbReference type="PANTHER" id="PTHR30614">
    <property type="entry name" value="MEMBRANE COMPONENT OF AMINO ACID ABC TRANSPORTER"/>
    <property type="match status" value="1"/>
</dbReference>
<evidence type="ECO:0000256" key="2">
    <source>
        <dbReference type="ARBA" id="ARBA00010072"/>
    </source>
</evidence>
<evidence type="ECO:0000256" key="6">
    <source>
        <dbReference type="ARBA" id="ARBA00022692"/>
    </source>
</evidence>
<keyword evidence="4" id="KW-1003">Cell membrane</keyword>
<dbReference type="SUPFAM" id="SSF161098">
    <property type="entry name" value="MetI-like"/>
    <property type="match status" value="1"/>
</dbReference>
<feature type="domain" description="ABC transmembrane type-1" evidence="10">
    <location>
        <begin position="17"/>
        <end position="214"/>
    </location>
</feature>
<protein>
    <submittedName>
        <fullName evidence="11">ABC transporter permease</fullName>
    </submittedName>
</protein>
<dbReference type="GO" id="GO:0043190">
    <property type="term" value="C:ATP-binding cassette (ABC) transporter complex"/>
    <property type="evidence" value="ECO:0007669"/>
    <property type="project" value="InterPro"/>
</dbReference>
<dbReference type="Gene3D" id="1.10.3720.10">
    <property type="entry name" value="MetI-like"/>
    <property type="match status" value="1"/>
</dbReference>
<comment type="caution">
    <text evidence="11">The sequence shown here is derived from an EMBL/GenBank/DDBJ whole genome shotgun (WGS) entry which is preliminary data.</text>
</comment>
<dbReference type="GO" id="GO:0006865">
    <property type="term" value="P:amino acid transport"/>
    <property type="evidence" value="ECO:0007669"/>
    <property type="project" value="TreeGrafter"/>
</dbReference>
<dbReference type="GO" id="GO:0022857">
    <property type="term" value="F:transmembrane transporter activity"/>
    <property type="evidence" value="ECO:0007669"/>
    <property type="project" value="InterPro"/>
</dbReference>
<dbReference type="InterPro" id="IPR043429">
    <property type="entry name" value="ArtM/GltK/GlnP/TcyL/YhdX-like"/>
</dbReference>
<name>A0A8J2YWU4_9PROT</name>
<evidence type="ECO:0000256" key="8">
    <source>
        <dbReference type="ARBA" id="ARBA00023136"/>
    </source>
</evidence>
<dbReference type="InterPro" id="IPR010065">
    <property type="entry name" value="AA_ABC_transptr_permease_3TM"/>
</dbReference>
<dbReference type="InterPro" id="IPR000515">
    <property type="entry name" value="MetI-like"/>
</dbReference>
<dbReference type="InterPro" id="IPR035906">
    <property type="entry name" value="MetI-like_sf"/>
</dbReference>
<accession>A0A8J2YWU4</accession>
<evidence type="ECO:0000313" key="12">
    <source>
        <dbReference type="Proteomes" id="UP000646365"/>
    </source>
</evidence>
<keyword evidence="8 9" id="KW-0472">Membrane</keyword>
<reference evidence="11" key="1">
    <citation type="journal article" date="2014" name="Int. J. Syst. Evol. Microbiol.">
        <title>Complete genome sequence of Corynebacterium casei LMG S-19264T (=DSM 44701T), isolated from a smear-ripened cheese.</title>
        <authorList>
            <consortium name="US DOE Joint Genome Institute (JGI-PGF)"/>
            <person name="Walter F."/>
            <person name="Albersmeier A."/>
            <person name="Kalinowski J."/>
            <person name="Ruckert C."/>
        </authorList>
    </citation>
    <scope>NUCLEOTIDE SEQUENCE</scope>
    <source>
        <strain evidence="11">CGMCC 1.15725</strain>
    </source>
</reference>
<proteinExistence type="inferred from homology"/>
<keyword evidence="7 9" id="KW-1133">Transmembrane helix</keyword>
<evidence type="ECO:0000256" key="7">
    <source>
        <dbReference type="ARBA" id="ARBA00022989"/>
    </source>
</evidence>
<comment type="similarity">
    <text evidence="2">Belongs to the binding-protein-dependent transport system permease family. HisMQ subfamily.</text>
</comment>
<dbReference type="PANTHER" id="PTHR30614:SF10">
    <property type="entry name" value="ARGININE ABC TRANSPORTER PERMEASE PROTEIN ARTM"/>
    <property type="match status" value="1"/>
</dbReference>
<dbReference type="PROSITE" id="PS50928">
    <property type="entry name" value="ABC_TM1"/>
    <property type="match status" value="1"/>
</dbReference>
<dbReference type="AlphaFoldDB" id="A0A8J2YWU4"/>
<reference evidence="11" key="2">
    <citation type="submission" date="2020-09" db="EMBL/GenBank/DDBJ databases">
        <authorList>
            <person name="Sun Q."/>
            <person name="Zhou Y."/>
        </authorList>
    </citation>
    <scope>NUCLEOTIDE SEQUENCE</scope>
    <source>
        <strain evidence="11">CGMCC 1.15725</strain>
    </source>
</reference>
<evidence type="ECO:0000256" key="9">
    <source>
        <dbReference type="RuleBase" id="RU363032"/>
    </source>
</evidence>
<dbReference type="NCBIfam" id="TIGR01726">
    <property type="entry name" value="HEQRo_perm_3TM"/>
    <property type="match status" value="1"/>
</dbReference>